<dbReference type="AlphaFoldDB" id="A0A1C3NXP7"/>
<name>A0A1C3NXP7_9ACTN</name>
<keyword evidence="2" id="KW-1185">Reference proteome</keyword>
<gene>
    <name evidence="1" type="ORF">FDG2_2437</name>
</gene>
<organism evidence="1 2">
    <name type="scientific">Candidatus Protofrankia californiensis</name>
    <dbReference type="NCBI Taxonomy" id="1839754"/>
    <lineage>
        <taxon>Bacteria</taxon>
        <taxon>Bacillati</taxon>
        <taxon>Actinomycetota</taxon>
        <taxon>Actinomycetes</taxon>
        <taxon>Frankiales</taxon>
        <taxon>Frankiaceae</taxon>
        <taxon>Protofrankia</taxon>
    </lineage>
</organism>
<proteinExistence type="predicted"/>
<protein>
    <submittedName>
        <fullName evidence="1">Uncharacterized protein</fullName>
    </submittedName>
</protein>
<dbReference type="EMBL" id="FLUV01001026">
    <property type="protein sequence ID" value="SBW22301.1"/>
    <property type="molecule type" value="Genomic_DNA"/>
</dbReference>
<accession>A0A1C3NXP7</accession>
<sequence>MEAPLLTVGVDQVEVEARLVSGALACPECEGRLSRWGYARPRVVRGAQRRWRLRPRRAWCAGCGTTHVLLPLACLARRADVAVVVGAGLVLAAAGWGHRRVAERIGRPEGTARGWLRRFRASAEPVRVAFTVLLVVLEAQPPVLAPAGSPLGDAVNAVLAVGVAVTARWGPGVGAVSPWEVACAVTGGRLLAPHPTPVAINTSRPW</sequence>
<dbReference type="Proteomes" id="UP000199013">
    <property type="component" value="Unassembled WGS sequence"/>
</dbReference>
<evidence type="ECO:0000313" key="2">
    <source>
        <dbReference type="Proteomes" id="UP000199013"/>
    </source>
</evidence>
<evidence type="ECO:0000313" key="1">
    <source>
        <dbReference type="EMBL" id="SBW22301.1"/>
    </source>
</evidence>
<reference evidence="2" key="1">
    <citation type="submission" date="2016-02" db="EMBL/GenBank/DDBJ databases">
        <authorList>
            <person name="Wibberg D."/>
        </authorList>
    </citation>
    <scope>NUCLEOTIDE SEQUENCE [LARGE SCALE GENOMIC DNA]</scope>
</reference>